<dbReference type="GO" id="GO:0005737">
    <property type="term" value="C:cytoplasm"/>
    <property type="evidence" value="ECO:0007669"/>
    <property type="project" value="UniProtKB-SubCell"/>
</dbReference>
<gene>
    <name evidence="8" type="primary">rsr</name>
    <name evidence="8" type="ORF">FRZ44_06450</name>
</gene>
<dbReference type="SUPFAM" id="SSF53300">
    <property type="entry name" value="vWA-like"/>
    <property type="match status" value="1"/>
</dbReference>
<dbReference type="GO" id="GO:0003723">
    <property type="term" value="F:RNA binding"/>
    <property type="evidence" value="ECO:0007669"/>
    <property type="project" value="UniProtKB-KW"/>
</dbReference>
<dbReference type="Gene3D" id="3.40.50.410">
    <property type="entry name" value="von Willebrand factor, type A domain"/>
    <property type="match status" value="2"/>
</dbReference>
<dbReference type="EMBL" id="CP042906">
    <property type="protein sequence ID" value="QEX15362.1"/>
    <property type="molecule type" value="Genomic_DNA"/>
</dbReference>
<dbReference type="Proteomes" id="UP000326202">
    <property type="component" value="Chromosome"/>
</dbReference>
<dbReference type="PANTHER" id="PTHR14202:SF0">
    <property type="entry name" value="RNA-BINDING PROTEIN RO60"/>
    <property type="match status" value="1"/>
</dbReference>
<dbReference type="SUPFAM" id="SSF140864">
    <property type="entry name" value="TROVE domain-like"/>
    <property type="match status" value="1"/>
</dbReference>
<dbReference type="OrthoDB" id="2986092at2"/>
<dbReference type="InterPro" id="IPR036465">
    <property type="entry name" value="vWFA_dom_sf"/>
</dbReference>
<keyword evidence="9" id="KW-1185">Reference proteome</keyword>
<keyword evidence="6 8" id="KW-0687">Ribonucleoprotein</keyword>
<name>A0A5J6MDD5_9PROT</name>
<evidence type="ECO:0000256" key="3">
    <source>
        <dbReference type="ARBA" id="ARBA00022490"/>
    </source>
</evidence>
<dbReference type="InterPro" id="IPR037214">
    <property type="entry name" value="TROVE_dom_sf"/>
</dbReference>
<dbReference type="Pfam" id="PF25045">
    <property type="entry name" value="vWA_Ro60"/>
    <property type="match status" value="1"/>
</dbReference>
<organism evidence="8 9">
    <name type="scientific">Hypericibacter terrae</name>
    <dbReference type="NCBI Taxonomy" id="2602015"/>
    <lineage>
        <taxon>Bacteria</taxon>
        <taxon>Pseudomonadati</taxon>
        <taxon>Pseudomonadota</taxon>
        <taxon>Alphaproteobacteria</taxon>
        <taxon>Rhodospirillales</taxon>
        <taxon>Dongiaceae</taxon>
        <taxon>Hypericibacter</taxon>
    </lineage>
</organism>
<dbReference type="InterPro" id="IPR056800">
    <property type="entry name" value="vWA_Ro60"/>
</dbReference>
<dbReference type="Pfam" id="PF05731">
    <property type="entry name" value="TROVE"/>
    <property type="match status" value="2"/>
</dbReference>
<dbReference type="InterPro" id="IPR008858">
    <property type="entry name" value="TROVE_dom"/>
</dbReference>
<evidence type="ECO:0000259" key="7">
    <source>
        <dbReference type="PROSITE" id="PS50988"/>
    </source>
</evidence>
<evidence type="ECO:0000256" key="2">
    <source>
        <dbReference type="ARBA" id="ARBA00007814"/>
    </source>
</evidence>
<evidence type="ECO:0000313" key="9">
    <source>
        <dbReference type="Proteomes" id="UP000326202"/>
    </source>
</evidence>
<dbReference type="PANTHER" id="PTHR14202">
    <property type="entry name" value="60 KDA RIBONUCLEOPROTEIN SSA/RO"/>
    <property type="match status" value="1"/>
</dbReference>
<dbReference type="InterPro" id="IPR040322">
    <property type="entry name" value="TROVE2"/>
</dbReference>
<dbReference type="PROSITE" id="PS50988">
    <property type="entry name" value="TROVE"/>
    <property type="match status" value="1"/>
</dbReference>
<evidence type="ECO:0000256" key="6">
    <source>
        <dbReference type="ARBA" id="ARBA00023274"/>
    </source>
</evidence>
<proteinExistence type="inferred from homology"/>
<evidence type="ECO:0000256" key="5">
    <source>
        <dbReference type="ARBA" id="ARBA00022884"/>
    </source>
</evidence>
<evidence type="ECO:0000256" key="4">
    <source>
        <dbReference type="ARBA" id="ARBA00022723"/>
    </source>
</evidence>
<reference evidence="8 9" key="1">
    <citation type="submission" date="2019-08" db="EMBL/GenBank/DDBJ databases">
        <title>Hyperibacter terrae gen. nov., sp. nov. and Hyperibacter viscosus sp. nov., two new members in the family Rhodospirillaceae isolated from the rhizosphere of Hypericum perforatum.</title>
        <authorList>
            <person name="Noviana Z."/>
        </authorList>
    </citation>
    <scope>NUCLEOTIDE SEQUENCE [LARGE SCALE GENOMIC DNA]</scope>
    <source>
        <strain evidence="8 9">R5913</strain>
    </source>
</reference>
<dbReference type="RefSeq" id="WP_151175819.1">
    <property type="nucleotide sequence ID" value="NZ_CP042906.1"/>
</dbReference>
<dbReference type="KEGG" id="htq:FRZ44_06450"/>
<evidence type="ECO:0000313" key="8">
    <source>
        <dbReference type="EMBL" id="QEX15362.1"/>
    </source>
</evidence>
<keyword evidence="3" id="KW-0963">Cytoplasm</keyword>
<accession>A0A5J6MDD5</accession>
<evidence type="ECO:0000256" key="1">
    <source>
        <dbReference type="ARBA" id="ARBA00004496"/>
    </source>
</evidence>
<feature type="domain" description="TROVE" evidence="7">
    <location>
        <begin position="23"/>
        <end position="355"/>
    </location>
</feature>
<protein>
    <submittedName>
        <fullName evidence="8">60 kDa SS-A/Ro ribonucleoprotein</fullName>
    </submittedName>
</protein>
<dbReference type="GO" id="GO:1990904">
    <property type="term" value="C:ribonucleoprotein complex"/>
    <property type="evidence" value="ECO:0007669"/>
    <property type="project" value="UniProtKB-KW"/>
</dbReference>
<dbReference type="AlphaFoldDB" id="A0A5J6MDD5"/>
<dbReference type="GO" id="GO:0046872">
    <property type="term" value="F:metal ion binding"/>
    <property type="evidence" value="ECO:0007669"/>
    <property type="project" value="UniProtKB-KW"/>
</dbReference>
<keyword evidence="5" id="KW-0694">RNA-binding</keyword>
<comment type="subcellular location">
    <subcellularLocation>
        <location evidence="1">Cytoplasm</location>
    </subcellularLocation>
</comment>
<keyword evidence="4" id="KW-0479">Metal-binding</keyword>
<comment type="similarity">
    <text evidence="2">Belongs to the Ro 60 kDa family.</text>
</comment>
<sequence length="533" mass="57337">MTDYARLFSFRRTPQSEPIPGTVANTAGGHAFPVDDWVRLDRFLVLGSEGGSYYAGERQLTRENAEAAIRCIQADGPRAVARILAVSESGRAPRNDSAIFALALVMALGDEAAKRAAFAALPRVARTGTHLFQFAETVQGLRGWGRGLRRAIAGWYLARPVEALAYQLIKYQQRNGWSHRDLLRLAHPLTDELARRDLFDWACRGTVSERLPAVIGAAAELAKAPSPAAAAALIRGHDLPREAVPTSLLNEPLVWRALLERMPMTALVRNLAKLTTVGLVKPFGESLPLVLSALGDAERIQRARLHPLSLLLALRTYSQGRGDKGSLHWEPVGPVIDALNAAFYTAFRAIEPTGKRVLLALDVSGSMGSGRVAGSALTPREASAALALVTAATEANHHIVGFAAADKRSWESGTAMAPLSLSPSMRLDDAVKAVSGLPFGRTDCALPMLYALEKRLEVDAFVVYTDSETWAGTVHPVQALRQYREQCGIAAKLVVVGMVSNGFSIADPNDAGMLDVVGFDTATPAVIADFIRQ</sequence>